<evidence type="ECO:0008006" key="5">
    <source>
        <dbReference type="Google" id="ProtNLM"/>
    </source>
</evidence>
<feature type="region of interest" description="Disordered" evidence="1">
    <location>
        <begin position="231"/>
        <end position="252"/>
    </location>
</feature>
<sequence>MSRSLVTRSLVSRSLLIVAALALAPAARAQAPATPAGLATPGAATSVASAVARLEGIPDPRVRRFVADVLADADRRGLPLEPLVAKALEGVEKEAPPARIEAAVKGMVQRLAVARDALKPAVSDREVTAGADALAMGVPAEVLRAFREMSRRRSTAVALGVLSQLVSRGVPVAEATRGVGKLVERRASDAQLLALGQEVQRDLSQGIAAVTALEMRTRALVAALPAPLAPMPATLQGPGAEGANTPGRGGKP</sequence>
<organism evidence="3 4">
    <name type="scientific">Roseisolibacter agri</name>
    <dbReference type="NCBI Taxonomy" id="2014610"/>
    <lineage>
        <taxon>Bacteria</taxon>
        <taxon>Pseudomonadati</taxon>
        <taxon>Gemmatimonadota</taxon>
        <taxon>Gemmatimonadia</taxon>
        <taxon>Gemmatimonadales</taxon>
        <taxon>Gemmatimonadaceae</taxon>
        <taxon>Roseisolibacter</taxon>
    </lineage>
</organism>
<proteinExistence type="predicted"/>
<feature type="chain" id="PRO_5041289431" description="DUF2059 domain-containing protein" evidence="2">
    <location>
        <begin position="30"/>
        <end position="252"/>
    </location>
</feature>
<evidence type="ECO:0000256" key="1">
    <source>
        <dbReference type="SAM" id="MobiDB-lite"/>
    </source>
</evidence>
<name>A0AA37V7S8_9BACT</name>
<evidence type="ECO:0000256" key="2">
    <source>
        <dbReference type="SAM" id="SignalP"/>
    </source>
</evidence>
<gene>
    <name evidence="3" type="ORF">rosag_35390</name>
</gene>
<feature type="signal peptide" evidence="2">
    <location>
        <begin position="1"/>
        <end position="29"/>
    </location>
</feature>
<dbReference type="Proteomes" id="UP001161325">
    <property type="component" value="Unassembled WGS sequence"/>
</dbReference>
<evidence type="ECO:0000313" key="4">
    <source>
        <dbReference type="Proteomes" id="UP001161325"/>
    </source>
</evidence>
<keyword evidence="2" id="KW-0732">Signal</keyword>
<evidence type="ECO:0000313" key="3">
    <source>
        <dbReference type="EMBL" id="GLC27026.1"/>
    </source>
</evidence>
<reference evidence="3" key="1">
    <citation type="submission" date="2022-08" db="EMBL/GenBank/DDBJ databases">
        <title>Draft genome sequencing of Roseisolibacter agri AW1220.</title>
        <authorList>
            <person name="Tobiishi Y."/>
            <person name="Tonouchi A."/>
        </authorList>
    </citation>
    <scope>NUCLEOTIDE SEQUENCE</scope>
    <source>
        <strain evidence="3">AW1220</strain>
    </source>
</reference>
<dbReference type="EMBL" id="BRXS01000005">
    <property type="protein sequence ID" value="GLC27026.1"/>
    <property type="molecule type" value="Genomic_DNA"/>
</dbReference>
<keyword evidence="4" id="KW-1185">Reference proteome</keyword>
<accession>A0AA37V7S8</accession>
<comment type="caution">
    <text evidence="3">The sequence shown here is derived from an EMBL/GenBank/DDBJ whole genome shotgun (WGS) entry which is preliminary data.</text>
</comment>
<protein>
    <recommendedName>
        <fullName evidence="5">DUF2059 domain-containing protein</fullName>
    </recommendedName>
</protein>
<dbReference type="AlphaFoldDB" id="A0AA37V7S8"/>